<sequence length="53" mass="5954">MFKSPSRSHHVLACSANNDFNLKLQLLNSPMISRLTNNSSFDNSLFFSFSSSL</sequence>
<comment type="caution">
    <text evidence="1">The sequence shown here is derived from an EMBL/GenBank/DDBJ whole genome shotgun (WGS) entry which is preliminary data.</text>
</comment>
<keyword evidence="2" id="KW-1185">Reference proteome</keyword>
<organism evidence="1 2">
    <name type="scientific">Flemingia macrophylla</name>
    <dbReference type="NCBI Taxonomy" id="520843"/>
    <lineage>
        <taxon>Eukaryota</taxon>
        <taxon>Viridiplantae</taxon>
        <taxon>Streptophyta</taxon>
        <taxon>Embryophyta</taxon>
        <taxon>Tracheophyta</taxon>
        <taxon>Spermatophyta</taxon>
        <taxon>Magnoliopsida</taxon>
        <taxon>eudicotyledons</taxon>
        <taxon>Gunneridae</taxon>
        <taxon>Pentapetalae</taxon>
        <taxon>rosids</taxon>
        <taxon>fabids</taxon>
        <taxon>Fabales</taxon>
        <taxon>Fabaceae</taxon>
        <taxon>Papilionoideae</taxon>
        <taxon>50 kb inversion clade</taxon>
        <taxon>NPAAA clade</taxon>
        <taxon>indigoferoid/millettioid clade</taxon>
        <taxon>Phaseoleae</taxon>
        <taxon>Flemingia</taxon>
    </lineage>
</organism>
<dbReference type="EMBL" id="JBGMDY010000005">
    <property type="protein sequence ID" value="KAL2335024.1"/>
    <property type="molecule type" value="Genomic_DNA"/>
</dbReference>
<dbReference type="Proteomes" id="UP001603857">
    <property type="component" value="Unassembled WGS sequence"/>
</dbReference>
<protein>
    <submittedName>
        <fullName evidence="1">Uncharacterized protein</fullName>
    </submittedName>
</protein>
<proteinExistence type="predicted"/>
<reference evidence="1 2" key="1">
    <citation type="submission" date="2024-08" db="EMBL/GenBank/DDBJ databases">
        <title>Insights into the chromosomal genome structure of Flemingia macrophylla.</title>
        <authorList>
            <person name="Ding Y."/>
            <person name="Zhao Y."/>
            <person name="Bi W."/>
            <person name="Wu M."/>
            <person name="Zhao G."/>
            <person name="Gong Y."/>
            <person name="Li W."/>
            <person name="Zhang P."/>
        </authorList>
    </citation>
    <scope>NUCLEOTIDE SEQUENCE [LARGE SCALE GENOMIC DNA]</scope>
    <source>
        <strain evidence="1">DYQJB</strain>
        <tissue evidence="1">Leaf</tissue>
    </source>
</reference>
<name>A0ABD1MGT9_9FABA</name>
<evidence type="ECO:0000313" key="2">
    <source>
        <dbReference type="Proteomes" id="UP001603857"/>
    </source>
</evidence>
<dbReference type="AlphaFoldDB" id="A0ABD1MGT9"/>
<evidence type="ECO:0000313" key="1">
    <source>
        <dbReference type="EMBL" id="KAL2335024.1"/>
    </source>
</evidence>
<accession>A0ABD1MGT9</accession>
<gene>
    <name evidence="1" type="ORF">Fmac_016237</name>
</gene>